<evidence type="ECO:0000256" key="1">
    <source>
        <dbReference type="SAM" id="Phobius"/>
    </source>
</evidence>
<keyword evidence="1" id="KW-0472">Membrane</keyword>
<accession>A0A6G3R4Z3</accession>
<dbReference type="EMBL" id="JAAGMD010000865">
    <property type="protein sequence ID" value="NEA90490.1"/>
    <property type="molecule type" value="Genomic_DNA"/>
</dbReference>
<evidence type="ECO:0000313" key="2">
    <source>
        <dbReference type="EMBL" id="NEA90490.1"/>
    </source>
</evidence>
<name>A0A6G3R4Z3_9ACTN</name>
<gene>
    <name evidence="2" type="ORF">G3I53_31740</name>
</gene>
<dbReference type="AlphaFoldDB" id="A0A6G3R4Z3"/>
<organism evidence="2">
    <name type="scientific">Streptomyces sp. SID14436</name>
    <dbReference type="NCBI Taxonomy" id="2706070"/>
    <lineage>
        <taxon>Bacteria</taxon>
        <taxon>Bacillati</taxon>
        <taxon>Actinomycetota</taxon>
        <taxon>Actinomycetes</taxon>
        <taxon>Kitasatosporales</taxon>
        <taxon>Streptomycetaceae</taxon>
        <taxon>Streptomyces</taxon>
    </lineage>
</organism>
<sequence length="104" mass="10793">MTRPNGLARAALRFKPAAFAGTFVALMMSALIVTACGVLLETGLRAWVPPQRYAQAPVVAAADQYVRVVTGSGEDREEEAVPLPDTARLDAGLAAKAARTPGAA</sequence>
<keyword evidence="1" id="KW-1133">Transmembrane helix</keyword>
<protein>
    <submittedName>
        <fullName evidence="2">ABC transporter permease</fullName>
    </submittedName>
</protein>
<comment type="caution">
    <text evidence="2">The sequence shown here is derived from an EMBL/GenBank/DDBJ whole genome shotgun (WGS) entry which is preliminary data.</text>
</comment>
<reference evidence="2" key="1">
    <citation type="submission" date="2020-01" db="EMBL/GenBank/DDBJ databases">
        <title>Insect and environment-associated Actinomycetes.</title>
        <authorList>
            <person name="Currrie C."/>
            <person name="Chevrette M."/>
            <person name="Carlson C."/>
            <person name="Stubbendieck R."/>
            <person name="Wendt-Pienkowski E."/>
        </authorList>
    </citation>
    <scope>NUCLEOTIDE SEQUENCE</scope>
    <source>
        <strain evidence="2">SID14436</strain>
    </source>
</reference>
<proteinExistence type="predicted"/>
<feature type="non-terminal residue" evidence="2">
    <location>
        <position position="104"/>
    </location>
</feature>
<feature type="transmembrane region" description="Helical" evidence="1">
    <location>
        <begin position="20"/>
        <end position="40"/>
    </location>
</feature>
<keyword evidence="1" id="KW-0812">Transmembrane</keyword>